<keyword evidence="2" id="KW-1185">Reference proteome</keyword>
<dbReference type="AlphaFoldDB" id="A0A392Q1U6"/>
<reference evidence="1 2" key="1">
    <citation type="journal article" date="2018" name="Front. Plant Sci.">
        <title>Red Clover (Trifolium pratense) and Zigzag Clover (T. medium) - A Picture of Genomic Similarities and Differences.</title>
        <authorList>
            <person name="Dluhosova J."/>
            <person name="Istvanek J."/>
            <person name="Nedelnik J."/>
            <person name="Repkova J."/>
        </authorList>
    </citation>
    <scope>NUCLEOTIDE SEQUENCE [LARGE SCALE GENOMIC DNA]</scope>
    <source>
        <strain evidence="2">cv. 10/8</strain>
        <tissue evidence="1">Leaf</tissue>
    </source>
</reference>
<dbReference type="Proteomes" id="UP000265520">
    <property type="component" value="Unassembled WGS sequence"/>
</dbReference>
<dbReference type="EMBL" id="LXQA010106563">
    <property type="protein sequence ID" value="MCI17680.1"/>
    <property type="molecule type" value="Genomic_DNA"/>
</dbReference>
<organism evidence="1 2">
    <name type="scientific">Trifolium medium</name>
    <dbReference type="NCBI Taxonomy" id="97028"/>
    <lineage>
        <taxon>Eukaryota</taxon>
        <taxon>Viridiplantae</taxon>
        <taxon>Streptophyta</taxon>
        <taxon>Embryophyta</taxon>
        <taxon>Tracheophyta</taxon>
        <taxon>Spermatophyta</taxon>
        <taxon>Magnoliopsida</taxon>
        <taxon>eudicotyledons</taxon>
        <taxon>Gunneridae</taxon>
        <taxon>Pentapetalae</taxon>
        <taxon>rosids</taxon>
        <taxon>fabids</taxon>
        <taxon>Fabales</taxon>
        <taxon>Fabaceae</taxon>
        <taxon>Papilionoideae</taxon>
        <taxon>50 kb inversion clade</taxon>
        <taxon>NPAAA clade</taxon>
        <taxon>Hologalegina</taxon>
        <taxon>IRL clade</taxon>
        <taxon>Trifolieae</taxon>
        <taxon>Trifolium</taxon>
    </lineage>
</organism>
<comment type="caution">
    <text evidence="1">The sequence shown here is derived from an EMBL/GenBank/DDBJ whole genome shotgun (WGS) entry which is preliminary data.</text>
</comment>
<sequence length="99" mass="11230">MDQIVATTPSFEAWIEIRRNFYSSINEFKFILTSKCSSHRSSPSLVVRMIEDRFHSNGVRSVRSMNVVDIGRICGRIRINHGGGKDMRSNIVIAGTRSK</sequence>
<protein>
    <submittedName>
        <fullName evidence="1">Uncharacterized protein</fullName>
    </submittedName>
</protein>
<evidence type="ECO:0000313" key="2">
    <source>
        <dbReference type="Proteomes" id="UP000265520"/>
    </source>
</evidence>
<name>A0A392Q1U6_9FABA</name>
<accession>A0A392Q1U6</accession>
<proteinExistence type="predicted"/>
<evidence type="ECO:0000313" key="1">
    <source>
        <dbReference type="EMBL" id="MCI17680.1"/>
    </source>
</evidence>